<organism evidence="1 2">
    <name type="scientific">Prevotella multiformis DSM 16608</name>
    <dbReference type="NCBI Taxonomy" id="888743"/>
    <lineage>
        <taxon>Bacteria</taxon>
        <taxon>Pseudomonadati</taxon>
        <taxon>Bacteroidota</taxon>
        <taxon>Bacteroidia</taxon>
        <taxon>Bacteroidales</taxon>
        <taxon>Prevotellaceae</taxon>
        <taxon>Prevotella</taxon>
    </lineage>
</organism>
<name>F0FAM9_9BACT</name>
<feature type="non-terminal residue" evidence="1">
    <location>
        <position position="1"/>
    </location>
</feature>
<evidence type="ECO:0000313" key="2">
    <source>
        <dbReference type="Proteomes" id="UP000005697"/>
    </source>
</evidence>
<dbReference type="EMBL" id="AEWX01000045">
    <property type="protein sequence ID" value="EGC18813.1"/>
    <property type="molecule type" value="Genomic_DNA"/>
</dbReference>
<dbReference type="HOGENOM" id="CLU_2643906_0_0_10"/>
<sequence>KGGWVPLSLDSPQIKYKKNGIQPHVSCVRNRQRLSVSCNCVQKITQLSLNSKVFRKKNKYERFRRRDLFMVLPLNA</sequence>
<comment type="caution">
    <text evidence="1">The sequence shown here is derived from an EMBL/GenBank/DDBJ whole genome shotgun (WGS) entry which is preliminary data.</text>
</comment>
<dbReference type="Proteomes" id="UP000005697">
    <property type="component" value="Unassembled WGS sequence"/>
</dbReference>
<proteinExistence type="predicted"/>
<accession>F0FAM9</accession>
<gene>
    <name evidence="1" type="ORF">HMPREF9141_2646</name>
</gene>
<reference evidence="1 2" key="1">
    <citation type="submission" date="2011-01" db="EMBL/GenBank/DDBJ databases">
        <authorList>
            <person name="Muzny D."/>
            <person name="Qin X."/>
            <person name="Deng J."/>
            <person name="Jiang H."/>
            <person name="Liu Y."/>
            <person name="Qu J."/>
            <person name="Song X.-Z."/>
            <person name="Zhang L."/>
            <person name="Thornton R."/>
            <person name="Coyle M."/>
            <person name="Francisco L."/>
            <person name="Jackson L."/>
            <person name="Javaid M."/>
            <person name="Korchina V."/>
            <person name="Kovar C."/>
            <person name="Mata R."/>
            <person name="Mathew T."/>
            <person name="Ngo R."/>
            <person name="Nguyen L."/>
            <person name="Nguyen N."/>
            <person name="Okwuonu G."/>
            <person name="Ongeri F."/>
            <person name="Pham C."/>
            <person name="Simmons D."/>
            <person name="Wilczek-Boney K."/>
            <person name="Hale W."/>
            <person name="Jakkamsetti A."/>
            <person name="Pham P."/>
            <person name="Ruth R."/>
            <person name="San Lucas F."/>
            <person name="Warren J."/>
            <person name="Zhang J."/>
            <person name="Zhao Z."/>
            <person name="Zhou C."/>
            <person name="Zhu D."/>
            <person name="Lee S."/>
            <person name="Bess C."/>
            <person name="Blankenburg K."/>
            <person name="Forbes L."/>
            <person name="Fu Q."/>
            <person name="Gubbala S."/>
            <person name="Hirani K."/>
            <person name="Jayaseelan J.C."/>
            <person name="Lara F."/>
            <person name="Munidasa M."/>
            <person name="Palculict T."/>
            <person name="Patil S."/>
            <person name="Pu L.-L."/>
            <person name="Saada N."/>
            <person name="Tang L."/>
            <person name="Weissenberger G."/>
            <person name="Zhu Y."/>
            <person name="Hemphill L."/>
            <person name="Shang Y."/>
            <person name="Youmans B."/>
            <person name="Ayvaz T."/>
            <person name="Ross M."/>
            <person name="Santibanez J."/>
            <person name="Aqrawi P."/>
            <person name="Gross S."/>
            <person name="Joshi V."/>
            <person name="Fowler G."/>
            <person name="Nazareth L."/>
            <person name="Reid J."/>
            <person name="Worley K."/>
            <person name="Petrosino J."/>
            <person name="Highlander S."/>
            <person name="Gibbs R."/>
        </authorList>
    </citation>
    <scope>NUCLEOTIDE SEQUENCE [LARGE SCALE GENOMIC DNA]</scope>
    <source>
        <strain evidence="1 2">DSM 16608</strain>
    </source>
</reference>
<protein>
    <submittedName>
        <fullName evidence="1">Uncharacterized protein</fullName>
    </submittedName>
</protein>
<dbReference type="AlphaFoldDB" id="F0FAM9"/>
<keyword evidence="2" id="KW-1185">Reference proteome</keyword>
<evidence type="ECO:0000313" key="1">
    <source>
        <dbReference type="EMBL" id="EGC18813.1"/>
    </source>
</evidence>